<gene>
    <name evidence="2" type="ordered locus">Rfer_3933</name>
</gene>
<feature type="domain" description="TnsA endonuclease N-terminal" evidence="1">
    <location>
        <begin position="47"/>
        <end position="125"/>
    </location>
</feature>
<dbReference type="OrthoDB" id="881413at2"/>
<accession>Q21RH1</accession>
<keyword evidence="3" id="KW-1185">Reference proteome</keyword>
<name>Q21RH1_ALBFT</name>
<dbReference type="AlphaFoldDB" id="Q21RH1"/>
<proteinExistence type="predicted"/>
<organism evidence="2 3">
    <name type="scientific">Albidiferax ferrireducens (strain ATCC BAA-621 / DSM 15236 / T118)</name>
    <name type="common">Rhodoferax ferrireducens</name>
    <dbReference type="NCBI Taxonomy" id="338969"/>
    <lineage>
        <taxon>Bacteria</taxon>
        <taxon>Pseudomonadati</taxon>
        <taxon>Pseudomonadota</taxon>
        <taxon>Betaproteobacteria</taxon>
        <taxon>Burkholderiales</taxon>
        <taxon>Comamonadaceae</taxon>
        <taxon>Rhodoferax</taxon>
    </lineage>
</organism>
<reference evidence="3" key="1">
    <citation type="submission" date="2006-02" db="EMBL/GenBank/DDBJ databases">
        <title>Complete sequence of chromosome of Rhodoferax ferrireducens DSM 15236.</title>
        <authorList>
            <person name="Copeland A."/>
            <person name="Lucas S."/>
            <person name="Lapidus A."/>
            <person name="Barry K."/>
            <person name="Detter J.C."/>
            <person name="Glavina del Rio T."/>
            <person name="Hammon N."/>
            <person name="Israni S."/>
            <person name="Pitluck S."/>
            <person name="Brettin T."/>
            <person name="Bruce D."/>
            <person name="Han C."/>
            <person name="Tapia R."/>
            <person name="Gilna P."/>
            <person name="Kiss H."/>
            <person name="Schmutz J."/>
            <person name="Larimer F."/>
            <person name="Land M."/>
            <person name="Kyrpides N."/>
            <person name="Ivanova N."/>
            <person name="Richardson P."/>
        </authorList>
    </citation>
    <scope>NUCLEOTIDE SEQUENCE [LARGE SCALE GENOMIC DNA]</scope>
    <source>
        <strain evidence="3">ATCC BAA-621 / DSM 15236 / T118</strain>
    </source>
</reference>
<dbReference type="Proteomes" id="UP000008332">
    <property type="component" value="Chromosome"/>
</dbReference>
<dbReference type="EMBL" id="CP000267">
    <property type="protein sequence ID" value="ABD71632.1"/>
    <property type="molecule type" value="Genomic_DNA"/>
</dbReference>
<dbReference type="eggNOG" id="ENOG5032A4T">
    <property type="taxonomic scope" value="Bacteria"/>
</dbReference>
<protein>
    <recommendedName>
        <fullName evidence="1">TnsA endonuclease N-terminal domain-containing protein</fullName>
    </recommendedName>
</protein>
<evidence type="ECO:0000313" key="2">
    <source>
        <dbReference type="EMBL" id="ABD71632.1"/>
    </source>
</evidence>
<dbReference type="STRING" id="338969.Rfer_3933"/>
<dbReference type="InterPro" id="IPR014833">
    <property type="entry name" value="TnsA_N"/>
</dbReference>
<dbReference type="RefSeq" id="WP_011466194.1">
    <property type="nucleotide sequence ID" value="NC_007908.1"/>
</dbReference>
<evidence type="ECO:0000259" key="1">
    <source>
        <dbReference type="Pfam" id="PF08722"/>
    </source>
</evidence>
<dbReference type="HOGENOM" id="CLU_1331075_0_0_4"/>
<dbReference type="Pfam" id="PF08722">
    <property type="entry name" value="Tn7_TnsA-like_N"/>
    <property type="match status" value="1"/>
</dbReference>
<dbReference type="KEGG" id="rfr:Rfer_3933"/>
<sequence>MAVRKIPKNYLFVTGGYSSRKNEEMDAFESLLEKDYLLTLDFDDAAAKFEVQPVRIPVPGFPKGYVPDVFVEYRPDPQTGEIRKPSLVEVKSAEDLVRNTEKYAPKFAAARQYAEERGWEFRTVDQNEIRSPRLANLKFLREYRNFSPSSDDICEFFQLVVGADIKLTIAPDIANAQHGIRGDSLEELGFFRLFPVPATLIYLTNF</sequence>
<evidence type="ECO:0000313" key="3">
    <source>
        <dbReference type="Proteomes" id="UP000008332"/>
    </source>
</evidence>